<name>A0A951U580_9CYAN</name>
<organism evidence="1 2">
    <name type="scientific">Pegethrix bostrychoides GSE-TBD4-15B</name>
    <dbReference type="NCBI Taxonomy" id="2839662"/>
    <lineage>
        <taxon>Bacteria</taxon>
        <taxon>Bacillati</taxon>
        <taxon>Cyanobacteriota</taxon>
        <taxon>Cyanophyceae</taxon>
        <taxon>Oculatellales</taxon>
        <taxon>Oculatellaceae</taxon>
        <taxon>Pegethrix</taxon>
    </lineage>
</organism>
<evidence type="ECO:0000313" key="1">
    <source>
        <dbReference type="EMBL" id="MBW4466350.1"/>
    </source>
</evidence>
<proteinExistence type="predicted"/>
<protein>
    <submittedName>
        <fullName evidence="1">Helix-turn-helix domain-containing protein</fullName>
    </submittedName>
</protein>
<dbReference type="AlphaFoldDB" id="A0A951U580"/>
<dbReference type="EMBL" id="JAHHHV010000067">
    <property type="protein sequence ID" value="MBW4466350.1"/>
    <property type="molecule type" value="Genomic_DNA"/>
</dbReference>
<accession>A0A951U580</accession>
<comment type="caution">
    <text evidence="1">The sequence shown here is derived from an EMBL/GenBank/DDBJ whole genome shotgun (WGS) entry which is preliminary data.</text>
</comment>
<sequence length="110" mass="12744">MTRPRALSERELELIRLYANCQLGLSPRRFYAKWAVSHEAMAQICARSPSTVRRWFSKGKHYRAPSAADLWHLALMDFLLEHCEELTPELWQQLCPGQPQPLPRPDSPST</sequence>
<gene>
    <name evidence="1" type="ORF">KME07_13070</name>
</gene>
<evidence type="ECO:0000313" key="2">
    <source>
        <dbReference type="Proteomes" id="UP000707356"/>
    </source>
</evidence>
<dbReference type="Proteomes" id="UP000707356">
    <property type="component" value="Unassembled WGS sequence"/>
</dbReference>
<reference evidence="1" key="2">
    <citation type="journal article" date="2022" name="Microbiol. Resour. Announc.">
        <title>Metagenome Sequencing to Explore Phylogenomics of Terrestrial Cyanobacteria.</title>
        <authorList>
            <person name="Ward R.D."/>
            <person name="Stajich J.E."/>
            <person name="Johansen J.R."/>
            <person name="Huntemann M."/>
            <person name="Clum A."/>
            <person name="Foster B."/>
            <person name="Foster B."/>
            <person name="Roux S."/>
            <person name="Palaniappan K."/>
            <person name="Varghese N."/>
            <person name="Mukherjee S."/>
            <person name="Reddy T.B.K."/>
            <person name="Daum C."/>
            <person name="Copeland A."/>
            <person name="Chen I.A."/>
            <person name="Ivanova N.N."/>
            <person name="Kyrpides N.C."/>
            <person name="Shapiro N."/>
            <person name="Eloe-Fadrosh E.A."/>
            <person name="Pietrasiak N."/>
        </authorList>
    </citation>
    <scope>NUCLEOTIDE SEQUENCE</scope>
    <source>
        <strain evidence="1">GSE-TBD4-15B</strain>
    </source>
</reference>
<reference evidence="1" key="1">
    <citation type="submission" date="2021-05" db="EMBL/GenBank/DDBJ databases">
        <authorList>
            <person name="Pietrasiak N."/>
            <person name="Ward R."/>
            <person name="Stajich J.E."/>
            <person name="Kurbessoian T."/>
        </authorList>
    </citation>
    <scope>NUCLEOTIDE SEQUENCE</scope>
    <source>
        <strain evidence="1">GSE-TBD4-15B</strain>
    </source>
</reference>